<dbReference type="InterPro" id="IPR018501">
    <property type="entry name" value="DDT_dom"/>
</dbReference>
<dbReference type="GO" id="GO:0005634">
    <property type="term" value="C:nucleus"/>
    <property type="evidence" value="ECO:0007669"/>
    <property type="project" value="UniProtKB-SubCell"/>
</dbReference>
<dbReference type="EMBL" id="CP093350">
    <property type="protein sequence ID" value="WOH11676.1"/>
    <property type="molecule type" value="Genomic_DNA"/>
</dbReference>
<feature type="domain" description="DDT" evidence="4">
    <location>
        <begin position="276"/>
        <end position="335"/>
    </location>
</feature>
<protein>
    <recommendedName>
        <fullName evidence="4">DDT domain-containing protein</fullName>
    </recommendedName>
</protein>
<feature type="region of interest" description="Disordered" evidence="3">
    <location>
        <begin position="38"/>
        <end position="87"/>
    </location>
</feature>
<feature type="region of interest" description="Disordered" evidence="3">
    <location>
        <begin position="769"/>
        <end position="790"/>
    </location>
</feature>
<feature type="region of interest" description="Disordered" evidence="3">
    <location>
        <begin position="496"/>
        <end position="536"/>
    </location>
</feature>
<dbReference type="InterPro" id="IPR044977">
    <property type="entry name" value="RLT1-3"/>
</dbReference>
<comment type="subcellular location">
    <subcellularLocation>
        <location evidence="1">Nucleus</location>
    </subcellularLocation>
</comment>
<dbReference type="Pfam" id="PF02791">
    <property type="entry name" value="DDT"/>
    <property type="match status" value="1"/>
</dbReference>
<reference evidence="5" key="1">
    <citation type="journal article" date="2016" name="Nat. Genet.">
        <title>A high-quality carrot genome assembly provides new insights into carotenoid accumulation and asterid genome evolution.</title>
        <authorList>
            <person name="Iorizzo M."/>
            <person name="Ellison S."/>
            <person name="Senalik D."/>
            <person name="Zeng P."/>
            <person name="Satapoomin P."/>
            <person name="Huang J."/>
            <person name="Bowman M."/>
            <person name="Iovene M."/>
            <person name="Sanseverino W."/>
            <person name="Cavagnaro P."/>
            <person name="Yildiz M."/>
            <person name="Macko-Podgorni A."/>
            <person name="Moranska E."/>
            <person name="Grzebelus E."/>
            <person name="Grzebelus D."/>
            <person name="Ashrafi H."/>
            <person name="Zheng Z."/>
            <person name="Cheng S."/>
            <person name="Spooner D."/>
            <person name="Van Deynze A."/>
            <person name="Simon P."/>
        </authorList>
    </citation>
    <scope>NUCLEOTIDE SEQUENCE</scope>
    <source>
        <tissue evidence="5">Leaf</tissue>
    </source>
</reference>
<keyword evidence="6" id="KW-1185">Reference proteome</keyword>
<evidence type="ECO:0000256" key="3">
    <source>
        <dbReference type="SAM" id="MobiDB-lite"/>
    </source>
</evidence>
<sequence length="1065" mass="120304">MPSRKKKLNENDSTRRVLQSDLHSPDFILKKIFRKDGPPLGSQFDSLPENAFSRPTPRSAKANSKKRRHASQQNEKPVKRRKGRISETTIPYHQLCNQHGNSVKRHGKGKGLMAVLQLTNYAARDFPMNGNYTIGATPKPISESEKPVKEKKKKMQRKPVTRNLKKAQERRKPLVRRKLESQKPCTLKQQRKEKCELVMEAGRCREHQNRFSMLPDDEELELRELQAGPNPPTCSAHFSSNPVHGCSFCKDLLAKFPPDSVVMKQPLQMQPWDSSPELVKKLFKVFHFLCTYAARIHMHSFTFDEFAHAFHDKGSLLLGRTNMTLLRVLLFDVEMELSNGFIPHLIKNSKFLRLLHWVEGQNLVLNFWKRSLNPMTWMEILRQVLIAAGFGLSHGALNEALSKEVNLMSKYGLRPGTLKGELFNNLLVQGNNGSKVSELAKSTAIVELNLAATTDELEVLICSVLSSDITLFEKIASSAYRVRINSVLHESESDQSDVDDFASIDDDSEDGSRYSSSDDSEFDSKISSPSKLKPRNSHKSISDVLAIDTEIDESHPGEVWLLGLTEGEYFDLSIEEKLNALVALIDLLSAGSTIRKEDAISSVAEGATDLTRISCGGKIKRSTGRQENFPGTVGGYTEQAVYISQANKGSSTEPVDSLAVNVREESSFGIKYPSDVEFEDVHPMQSIYLGSDRRYNRYWLFMGPCNDYDPGHKRIYFESSEDGHWEIISTAESLCTLLSALESRGSREGYLLSSLEKLKATLHETMSSISDNLGSRQPTQSDCSDLSTSRAESSSAVSDVDNNFWLSEIRNDHPVSTAAEVLETEKKRELEKQKWHRLQAFDSWVWNSFYLGLYAVKHGKKSFLNSLARCEHCHDLYWRDEKHCKICHTTFELDFDIEERYAIHTATCRKNGEGNVFPKHKVLSSQLQSLKAAIYAIESVMPEDALVGTWAKSAHNLWIKRLRRSSNLTEFLQVLADFVTSINEDWLHRCSSAYGSDSLVEEIIACFSSMPQTSSAVALWLVRLDDLIGLHLQRIPTENDTQLCTSSRGTRVICSVWHHLCLVAL</sequence>
<feature type="region of interest" description="Disordered" evidence="3">
    <location>
        <begin position="1"/>
        <end position="21"/>
    </location>
</feature>
<proteinExistence type="predicted"/>
<evidence type="ECO:0000256" key="1">
    <source>
        <dbReference type="ARBA" id="ARBA00004123"/>
    </source>
</evidence>
<feature type="compositionally biased region" description="Polar residues" evidence="3">
    <location>
        <begin position="769"/>
        <end position="783"/>
    </location>
</feature>
<gene>
    <name evidence="5" type="ORF">DCAR_0831166</name>
</gene>
<dbReference type="PANTHER" id="PTHR36968">
    <property type="entry name" value="HOMEOBOX-DDT DOMAIN PROTEIN RLT2"/>
    <property type="match status" value="1"/>
</dbReference>
<dbReference type="Pfam" id="PF15612">
    <property type="entry name" value="WHIM1"/>
    <property type="match status" value="1"/>
</dbReference>
<dbReference type="InterPro" id="IPR028941">
    <property type="entry name" value="WHIM2_dom"/>
</dbReference>
<evidence type="ECO:0000256" key="2">
    <source>
        <dbReference type="ARBA" id="ARBA00023242"/>
    </source>
</evidence>
<dbReference type="Pfam" id="PF15613">
    <property type="entry name" value="WSD"/>
    <property type="match status" value="1"/>
</dbReference>
<dbReference type="PANTHER" id="PTHR36968:SF8">
    <property type="entry name" value="HOMEOBOX-DDT DOMAIN PROTEIN RLT3 ISOFORM X1"/>
    <property type="match status" value="1"/>
</dbReference>
<organism evidence="5 6">
    <name type="scientific">Daucus carota subsp. sativus</name>
    <name type="common">Carrot</name>
    <dbReference type="NCBI Taxonomy" id="79200"/>
    <lineage>
        <taxon>Eukaryota</taxon>
        <taxon>Viridiplantae</taxon>
        <taxon>Streptophyta</taxon>
        <taxon>Embryophyta</taxon>
        <taxon>Tracheophyta</taxon>
        <taxon>Spermatophyta</taxon>
        <taxon>Magnoliopsida</taxon>
        <taxon>eudicotyledons</taxon>
        <taxon>Gunneridae</taxon>
        <taxon>Pentapetalae</taxon>
        <taxon>asterids</taxon>
        <taxon>campanulids</taxon>
        <taxon>Apiales</taxon>
        <taxon>Apiaceae</taxon>
        <taxon>Apioideae</taxon>
        <taxon>Scandiceae</taxon>
        <taxon>Daucinae</taxon>
        <taxon>Daucus</taxon>
        <taxon>Daucus sect. Daucus</taxon>
    </lineage>
</organism>
<name>A0AAF1BCY1_DAUCS</name>
<feature type="compositionally biased region" description="Acidic residues" evidence="3">
    <location>
        <begin position="496"/>
        <end position="509"/>
    </location>
</feature>
<accession>A0AAF1BCY1</accession>
<dbReference type="InterPro" id="IPR028942">
    <property type="entry name" value="WHIM1_dom"/>
</dbReference>
<dbReference type="Proteomes" id="UP000077755">
    <property type="component" value="Chromosome 8"/>
</dbReference>
<feature type="region of interest" description="Disordered" evidence="3">
    <location>
        <begin position="137"/>
        <end position="172"/>
    </location>
</feature>
<dbReference type="GO" id="GO:0006357">
    <property type="term" value="P:regulation of transcription by RNA polymerase II"/>
    <property type="evidence" value="ECO:0007669"/>
    <property type="project" value="InterPro"/>
</dbReference>
<evidence type="ECO:0000313" key="6">
    <source>
        <dbReference type="Proteomes" id="UP000077755"/>
    </source>
</evidence>
<reference evidence="5" key="2">
    <citation type="submission" date="2022-03" db="EMBL/GenBank/DDBJ databases">
        <title>Draft title - Genomic analysis of global carrot germplasm unveils the trajectory of domestication and the origin of high carotenoid orange carrot.</title>
        <authorList>
            <person name="Iorizzo M."/>
            <person name="Ellison S."/>
            <person name="Senalik D."/>
            <person name="Macko-Podgorni A."/>
            <person name="Grzebelus D."/>
            <person name="Bostan H."/>
            <person name="Rolling W."/>
            <person name="Curaba J."/>
            <person name="Simon P."/>
        </authorList>
    </citation>
    <scope>NUCLEOTIDE SEQUENCE</scope>
    <source>
        <tissue evidence="5">Leaf</tissue>
    </source>
</reference>
<dbReference type="AlphaFoldDB" id="A0AAF1BCY1"/>
<evidence type="ECO:0000313" key="5">
    <source>
        <dbReference type="EMBL" id="WOH11676.1"/>
    </source>
</evidence>
<dbReference type="PROSITE" id="PS50827">
    <property type="entry name" value="DDT"/>
    <property type="match status" value="1"/>
</dbReference>
<evidence type="ECO:0000259" key="4">
    <source>
        <dbReference type="PROSITE" id="PS50827"/>
    </source>
</evidence>
<feature type="compositionally biased region" description="Basic residues" evidence="3">
    <location>
        <begin position="149"/>
        <end position="165"/>
    </location>
</feature>
<keyword evidence="2" id="KW-0539">Nucleus</keyword>